<evidence type="ECO:0000313" key="2">
    <source>
        <dbReference type="EMBL" id="GFH00460.1"/>
    </source>
</evidence>
<accession>A0A7I9ZHF9</accession>
<dbReference type="AlphaFoldDB" id="A0A7I9ZHF9"/>
<protein>
    <submittedName>
        <fullName evidence="2">Phosphatase</fullName>
    </submittedName>
</protein>
<dbReference type="SUPFAM" id="SSF101898">
    <property type="entry name" value="NHL repeat"/>
    <property type="match status" value="1"/>
</dbReference>
<name>A0A7I9ZHF9_9MYCO</name>
<comment type="caution">
    <text evidence="2">The sequence shown here is derived from an EMBL/GenBank/DDBJ whole genome shotgun (WGS) entry which is preliminary data.</text>
</comment>
<proteinExistence type="predicted"/>
<keyword evidence="3" id="KW-1185">Reference proteome</keyword>
<dbReference type="Pfam" id="PF05787">
    <property type="entry name" value="PhoX"/>
    <property type="match status" value="1"/>
</dbReference>
<feature type="region of interest" description="Disordered" evidence="1">
    <location>
        <begin position="513"/>
        <end position="536"/>
    </location>
</feature>
<dbReference type="PANTHER" id="PTHR35399:SF2">
    <property type="entry name" value="DUF839 DOMAIN-CONTAINING PROTEIN"/>
    <property type="match status" value="1"/>
</dbReference>
<dbReference type="PANTHER" id="PTHR35399">
    <property type="entry name" value="SLR8030 PROTEIN"/>
    <property type="match status" value="1"/>
</dbReference>
<sequence length="689" mass="73138">MSLVPLNLFVNHNGKSKRQHITCVYKCGDACSKPAPNRSDNEYFGDIAKAVSRRSMLQVGGVAVLAVGAGSVLAACSSDTQPAETSTSSAAPAEPPAGMNFSSVAPNSEDLVVVPEGYEQAVVIRWGDPVLPDAPEFDVAAQTAAAQRRQFGFNNDFAALLPVDGAPNRFLLVVSHEYTTEQFMFPGYDPDAPTREQFDIAMAAHGLSVVEVERTSDGLKPVMGRYNRRITGDDPFTLAGPAAGSEFVRTEADPTGRAVAGTLNNCAGGVTPWGTVLSGEENFNQYFGVPDGTPEPPPTVADQMDRYGISWEPSERVWETFDPRFDLSATPNEPNRFGYIVEVNPWDPASTPVKHTAMGRFKHEGATIHVTDDGTVVAYTGDDERFDYMYKFVSSKKMQSGTDPAAMAHNMTILDEGTLYVAKLSSDIPAAEIDGSGELPAAGSFAGSGTWIPLLRSGPDGQGESLVAGVTAQEVAVFTRLAADKAGATKMDRPEDFEANPKTGKVYVALTNNSKRGASGEPGPDAANPRNDNKSGQVLEITDDHAGTAFTWNLLLVCGDPAAADTYYGGFDKTKVSPISCPDNLAFDSHGNLWISTDGNALDSNDGLFAVALEGPNRGETKQFLTVPIGAETCGPIINDDLVTVCVQHPGENDDSSIDNPQSRWPEGGNGTARPAVVAVWKNSGQIGV</sequence>
<dbReference type="RefSeq" id="WP_163887435.1">
    <property type="nucleotide sequence ID" value="NZ_BLLB01000002.1"/>
</dbReference>
<feature type="region of interest" description="Disordered" evidence="1">
    <location>
        <begin position="650"/>
        <end position="672"/>
    </location>
</feature>
<evidence type="ECO:0000313" key="3">
    <source>
        <dbReference type="Proteomes" id="UP000465304"/>
    </source>
</evidence>
<gene>
    <name evidence="2" type="ORF">MHIP_09430</name>
</gene>
<dbReference type="Proteomes" id="UP000465304">
    <property type="component" value="Unassembled WGS sequence"/>
</dbReference>
<dbReference type="InterPro" id="IPR008557">
    <property type="entry name" value="PhoX"/>
</dbReference>
<reference evidence="2 3" key="1">
    <citation type="journal article" date="2019" name="Emerg. Microbes Infect.">
        <title>Comprehensive subspecies identification of 175 nontuberculous mycobacteria species based on 7547 genomic profiles.</title>
        <authorList>
            <person name="Matsumoto Y."/>
            <person name="Kinjo T."/>
            <person name="Motooka D."/>
            <person name="Nabeya D."/>
            <person name="Jung N."/>
            <person name="Uechi K."/>
            <person name="Horii T."/>
            <person name="Iida T."/>
            <person name="Fujita J."/>
            <person name="Nakamura S."/>
        </authorList>
    </citation>
    <scope>NUCLEOTIDE SEQUENCE [LARGE SCALE GENOMIC DNA]</scope>
    <source>
        <strain evidence="2 3">JCM 30996</strain>
    </source>
</reference>
<evidence type="ECO:0000256" key="1">
    <source>
        <dbReference type="SAM" id="MobiDB-lite"/>
    </source>
</evidence>
<organism evidence="2 3">
    <name type="scientific">Mycolicibacterium hippocampi</name>
    <dbReference type="NCBI Taxonomy" id="659824"/>
    <lineage>
        <taxon>Bacteria</taxon>
        <taxon>Bacillati</taxon>
        <taxon>Actinomycetota</taxon>
        <taxon>Actinomycetes</taxon>
        <taxon>Mycobacteriales</taxon>
        <taxon>Mycobacteriaceae</taxon>
        <taxon>Mycolicibacterium</taxon>
    </lineage>
</organism>
<dbReference type="EMBL" id="BLLB01000002">
    <property type="protein sequence ID" value="GFH00460.1"/>
    <property type="molecule type" value="Genomic_DNA"/>
</dbReference>